<keyword evidence="4" id="KW-1185">Reference proteome</keyword>
<dbReference type="Gene3D" id="3.30.420.40">
    <property type="match status" value="2"/>
</dbReference>
<dbReference type="EMBL" id="VFFF01000001">
    <property type="protein sequence ID" value="TNY32598.1"/>
    <property type="molecule type" value="Genomic_DNA"/>
</dbReference>
<dbReference type="Pfam" id="PF01869">
    <property type="entry name" value="BcrAD_BadFG"/>
    <property type="match status" value="1"/>
</dbReference>
<evidence type="ECO:0000313" key="3">
    <source>
        <dbReference type="EMBL" id="TNY32598.1"/>
    </source>
</evidence>
<dbReference type="InterPro" id="IPR043129">
    <property type="entry name" value="ATPase_NBD"/>
</dbReference>
<dbReference type="Proteomes" id="UP000314011">
    <property type="component" value="Unassembled WGS sequence"/>
</dbReference>
<dbReference type="AlphaFoldDB" id="A0A5C5GD45"/>
<dbReference type="OrthoDB" id="63487at2"/>
<accession>A0A5C5GD45</accession>
<evidence type="ECO:0000256" key="1">
    <source>
        <dbReference type="SAM" id="MobiDB-lite"/>
    </source>
</evidence>
<feature type="compositionally biased region" description="Basic and acidic residues" evidence="1">
    <location>
        <begin position="1"/>
        <end position="16"/>
    </location>
</feature>
<reference evidence="3 4" key="1">
    <citation type="submission" date="2019-06" db="EMBL/GenBank/DDBJ databases">
        <title>Genome of new Rhodobacteraceae sp. SM1903.</title>
        <authorList>
            <person name="Ren X."/>
        </authorList>
    </citation>
    <scope>NUCLEOTIDE SEQUENCE [LARGE SCALE GENOMIC DNA]</scope>
    <source>
        <strain evidence="3 4">SM1903</strain>
    </source>
</reference>
<dbReference type="PANTHER" id="PTHR43190:SF3">
    <property type="entry name" value="N-ACETYL-D-GLUCOSAMINE KINASE"/>
    <property type="match status" value="1"/>
</dbReference>
<feature type="region of interest" description="Disordered" evidence="1">
    <location>
        <begin position="1"/>
        <end position="25"/>
    </location>
</feature>
<feature type="domain" description="ATPase BadF/BadG/BcrA/BcrD type" evidence="2">
    <location>
        <begin position="86"/>
        <end position="348"/>
    </location>
</feature>
<organism evidence="3 4">
    <name type="scientific">Pelagovum pacificum</name>
    <dbReference type="NCBI Taxonomy" id="2588711"/>
    <lineage>
        <taxon>Bacteria</taxon>
        <taxon>Pseudomonadati</taxon>
        <taxon>Pseudomonadota</taxon>
        <taxon>Alphaproteobacteria</taxon>
        <taxon>Rhodobacterales</taxon>
        <taxon>Paracoccaceae</taxon>
        <taxon>Pelagovum</taxon>
    </lineage>
</organism>
<dbReference type="InterPro" id="IPR052519">
    <property type="entry name" value="Euk-type_GlcNAc_Kinase"/>
</dbReference>
<evidence type="ECO:0000259" key="2">
    <source>
        <dbReference type="Pfam" id="PF01869"/>
    </source>
</evidence>
<dbReference type="InterPro" id="IPR002731">
    <property type="entry name" value="ATPase_BadF"/>
</dbReference>
<dbReference type="PANTHER" id="PTHR43190">
    <property type="entry name" value="N-ACETYL-D-GLUCOSAMINE KINASE"/>
    <property type="match status" value="1"/>
</dbReference>
<protein>
    <submittedName>
        <fullName evidence="3">ATPase</fullName>
    </submittedName>
</protein>
<dbReference type="SUPFAM" id="SSF53067">
    <property type="entry name" value="Actin-like ATPase domain"/>
    <property type="match status" value="1"/>
</dbReference>
<name>A0A5C5GD45_9RHOB</name>
<gene>
    <name evidence="3" type="ORF">FHY64_04775</name>
</gene>
<sequence length="390" mass="39356">MDHQLRCGRGSAERPDGGAIRAGDGSRGFQQVRLSADLFGHETQWKTAASDRRRAVGVAAGAALGAGLPGHGGAAGSSGVSWCGVLDGGGTKTQVALAARDGKVRIGPVRAGCNAQDNPAWEGTLRAALADLAGAESAVLGLPGYGEVATLDTAADTVVAQCRPGDLVVNDVALALRAAYPVGGGVLLLAGTGSMAMAEGNAGIVRTGGWGNTFGDEGSAFDIGRRALSLASREIDGWASSTGFAGRLSEAIGVGEGHFALLAWTVEAAHPRSAVAGVARVVDGLAQAGEHVAIGLLRDAAEDLATLAETAARRAGLSDWGWTAGGSVFASETVLGAVTERIGPPEARRTSPLAGGLAWAAERAGWDIDDAWRATVARDLDERLKETGPA</sequence>
<evidence type="ECO:0000313" key="4">
    <source>
        <dbReference type="Proteomes" id="UP000314011"/>
    </source>
</evidence>
<proteinExistence type="predicted"/>
<comment type="caution">
    <text evidence="3">The sequence shown here is derived from an EMBL/GenBank/DDBJ whole genome shotgun (WGS) entry which is preliminary data.</text>
</comment>